<dbReference type="Proteomes" id="UP000278351">
    <property type="component" value="Unassembled WGS sequence"/>
</dbReference>
<dbReference type="OrthoDB" id="5502466at2"/>
<evidence type="ECO:0000313" key="1">
    <source>
        <dbReference type="EMBL" id="RPE08253.1"/>
    </source>
</evidence>
<reference evidence="1 2" key="1">
    <citation type="submission" date="2018-11" db="EMBL/GenBank/DDBJ databases">
        <title>Chitinophaga lutea sp.nov., isolate from arsenic contaminated soil.</title>
        <authorList>
            <person name="Zong Y."/>
        </authorList>
    </citation>
    <scope>NUCLEOTIDE SEQUENCE [LARGE SCALE GENOMIC DNA]</scope>
    <source>
        <strain evidence="1 2">ZY74</strain>
    </source>
</reference>
<organism evidence="1 2">
    <name type="scientific">Chitinophaga lutea</name>
    <dbReference type="NCBI Taxonomy" id="2488634"/>
    <lineage>
        <taxon>Bacteria</taxon>
        <taxon>Pseudomonadati</taxon>
        <taxon>Bacteroidota</taxon>
        <taxon>Chitinophagia</taxon>
        <taxon>Chitinophagales</taxon>
        <taxon>Chitinophagaceae</taxon>
        <taxon>Chitinophaga</taxon>
    </lineage>
</organism>
<sequence length="244" mass="28443">MTRKQELVSRWDDFLRKIDTRFEESLAAAETAVLESLSGNDYDYYASARTLMSVRLQLTSTLIEKIDQTWRLQVEPAMAADGAYWMDEMKKGYDLAEALHDRLERFMFITEGKLSQAYYTHCIGLVNKNFYCTQCRSKLEIKQNFFRSQYVTCGYCNTVNTFEPETRYVQIGWNVVHHMAALAALEEYDAAQQAGKQGDTPAYRAAYKKYLERYFREKARLVPDIEANFEQDVASGMHKRFSNH</sequence>
<dbReference type="EMBL" id="RPDH01000002">
    <property type="protein sequence ID" value="RPE08253.1"/>
    <property type="molecule type" value="Genomic_DNA"/>
</dbReference>
<dbReference type="AlphaFoldDB" id="A0A3N4PHT4"/>
<name>A0A3N4PHT4_9BACT</name>
<comment type="caution">
    <text evidence="1">The sequence shown here is derived from an EMBL/GenBank/DDBJ whole genome shotgun (WGS) entry which is preliminary data.</text>
</comment>
<proteinExistence type="predicted"/>
<evidence type="ECO:0000313" key="2">
    <source>
        <dbReference type="Proteomes" id="UP000278351"/>
    </source>
</evidence>
<keyword evidence="2" id="KW-1185">Reference proteome</keyword>
<gene>
    <name evidence="1" type="ORF">EGT74_14410</name>
</gene>
<protein>
    <submittedName>
        <fullName evidence="1">Uncharacterized protein</fullName>
    </submittedName>
</protein>
<dbReference type="RefSeq" id="WP_123847253.1">
    <property type="nucleotide sequence ID" value="NZ_RPDH01000002.1"/>
</dbReference>
<accession>A0A3N4PHT4</accession>